<keyword evidence="2" id="KW-0040">ANK repeat</keyword>
<dbReference type="InterPro" id="IPR036770">
    <property type="entry name" value="Ankyrin_rpt-contain_sf"/>
</dbReference>
<dbReference type="SUPFAM" id="SSF48403">
    <property type="entry name" value="Ankyrin repeat"/>
    <property type="match status" value="1"/>
</dbReference>
<sequence>MKVNMTSSMPGCVFEYCGKVPEAIYKPEVFRSPLEQAVYNNDLDTFKQLVREGHEVSVKLKIGQMSCIEFAAMRGLPGILSALLDDSINANTLKQYFSLADVVDRAYLISHNKAIFFDQEALAEANRYEAALYTAIEYNQPQCVEIMLQHLGNKELGKHNFYTKDTNREQLTAAELACIRGHSECYNLLVKRNELKPQ</sequence>
<dbReference type="PANTHER" id="PTHR24198">
    <property type="entry name" value="ANKYRIN REPEAT AND PROTEIN KINASE DOMAIN-CONTAINING PROTEIN"/>
    <property type="match status" value="1"/>
</dbReference>
<keyword evidence="1" id="KW-0677">Repeat</keyword>
<dbReference type="InterPro" id="IPR002110">
    <property type="entry name" value="Ankyrin_rpt"/>
</dbReference>
<dbReference type="PANTHER" id="PTHR24198:SF165">
    <property type="entry name" value="ANKYRIN REPEAT-CONTAINING PROTEIN-RELATED"/>
    <property type="match status" value="1"/>
</dbReference>
<accession>A0AAD9KCX8</accession>
<evidence type="ECO:0000256" key="2">
    <source>
        <dbReference type="ARBA" id="ARBA00023043"/>
    </source>
</evidence>
<dbReference type="Gene3D" id="1.25.40.20">
    <property type="entry name" value="Ankyrin repeat-containing domain"/>
    <property type="match status" value="2"/>
</dbReference>
<keyword evidence="4" id="KW-1185">Reference proteome</keyword>
<evidence type="ECO:0000313" key="3">
    <source>
        <dbReference type="EMBL" id="KAK2169414.1"/>
    </source>
</evidence>
<dbReference type="SMART" id="SM00248">
    <property type="entry name" value="ANK"/>
    <property type="match status" value="4"/>
</dbReference>
<dbReference type="EMBL" id="JAODUP010000010">
    <property type="protein sequence ID" value="KAK2169414.1"/>
    <property type="molecule type" value="Genomic_DNA"/>
</dbReference>
<proteinExistence type="predicted"/>
<name>A0AAD9KCX8_9ANNE</name>
<dbReference type="Proteomes" id="UP001208570">
    <property type="component" value="Unassembled WGS sequence"/>
</dbReference>
<gene>
    <name evidence="3" type="ORF">LSH36_10g09003</name>
</gene>
<reference evidence="3" key="1">
    <citation type="journal article" date="2023" name="Mol. Biol. Evol.">
        <title>Third-Generation Sequencing Reveals the Adaptive Role of the Epigenome in Three Deep-Sea Polychaetes.</title>
        <authorList>
            <person name="Perez M."/>
            <person name="Aroh O."/>
            <person name="Sun Y."/>
            <person name="Lan Y."/>
            <person name="Juniper S.K."/>
            <person name="Young C.R."/>
            <person name="Angers B."/>
            <person name="Qian P.Y."/>
        </authorList>
    </citation>
    <scope>NUCLEOTIDE SEQUENCE</scope>
    <source>
        <strain evidence="3">P08H-3</strain>
    </source>
</reference>
<evidence type="ECO:0000313" key="4">
    <source>
        <dbReference type="Proteomes" id="UP001208570"/>
    </source>
</evidence>
<protein>
    <recommendedName>
        <fullName evidence="5">Ankyrin repeat domain-containing protein</fullName>
    </recommendedName>
</protein>
<evidence type="ECO:0008006" key="5">
    <source>
        <dbReference type="Google" id="ProtNLM"/>
    </source>
</evidence>
<organism evidence="3 4">
    <name type="scientific">Paralvinella palmiformis</name>
    <dbReference type="NCBI Taxonomy" id="53620"/>
    <lineage>
        <taxon>Eukaryota</taxon>
        <taxon>Metazoa</taxon>
        <taxon>Spiralia</taxon>
        <taxon>Lophotrochozoa</taxon>
        <taxon>Annelida</taxon>
        <taxon>Polychaeta</taxon>
        <taxon>Sedentaria</taxon>
        <taxon>Canalipalpata</taxon>
        <taxon>Terebellida</taxon>
        <taxon>Terebelliformia</taxon>
        <taxon>Alvinellidae</taxon>
        <taxon>Paralvinella</taxon>
    </lineage>
</organism>
<dbReference type="AlphaFoldDB" id="A0AAD9KCX8"/>
<evidence type="ECO:0000256" key="1">
    <source>
        <dbReference type="ARBA" id="ARBA00022737"/>
    </source>
</evidence>
<comment type="caution">
    <text evidence="3">The sequence shown here is derived from an EMBL/GenBank/DDBJ whole genome shotgun (WGS) entry which is preliminary data.</text>
</comment>